<feature type="coiled-coil region" evidence="1">
    <location>
        <begin position="2"/>
        <end position="36"/>
    </location>
</feature>
<reference evidence="3 4" key="1">
    <citation type="submission" date="2016-07" db="EMBL/GenBank/DDBJ databases">
        <title>Pervasive Adenine N6-methylation of Active Genes in Fungi.</title>
        <authorList>
            <consortium name="DOE Joint Genome Institute"/>
            <person name="Mondo S.J."/>
            <person name="Dannebaum R.O."/>
            <person name="Kuo R.C."/>
            <person name="Labutti K."/>
            <person name="Haridas S."/>
            <person name="Kuo A."/>
            <person name="Salamov A."/>
            <person name="Ahrendt S.R."/>
            <person name="Lipzen A."/>
            <person name="Sullivan W."/>
            <person name="Andreopoulos W.B."/>
            <person name="Clum A."/>
            <person name="Lindquist E."/>
            <person name="Daum C."/>
            <person name="Ramamoorthy G.K."/>
            <person name="Gryganskyi A."/>
            <person name="Culley D."/>
            <person name="Magnuson J.K."/>
            <person name="James T.Y."/>
            <person name="O'Malley M.A."/>
            <person name="Stajich J.E."/>
            <person name="Spatafora J.W."/>
            <person name="Visel A."/>
            <person name="Grigoriev I.V."/>
        </authorList>
    </citation>
    <scope>NUCLEOTIDE SEQUENCE [LARGE SCALE GENOMIC DNA]</scope>
    <source>
        <strain evidence="3 4">NRRL 3301</strain>
    </source>
</reference>
<organism evidence="3 4">
    <name type="scientific">Hesseltinella vesiculosa</name>
    <dbReference type="NCBI Taxonomy" id="101127"/>
    <lineage>
        <taxon>Eukaryota</taxon>
        <taxon>Fungi</taxon>
        <taxon>Fungi incertae sedis</taxon>
        <taxon>Mucoromycota</taxon>
        <taxon>Mucoromycotina</taxon>
        <taxon>Mucoromycetes</taxon>
        <taxon>Mucorales</taxon>
        <taxon>Cunninghamellaceae</taxon>
        <taxon>Hesseltinella</taxon>
    </lineage>
</organism>
<feature type="region of interest" description="Disordered" evidence="2">
    <location>
        <begin position="274"/>
        <end position="298"/>
    </location>
</feature>
<name>A0A1X2G4V8_9FUNG</name>
<feature type="compositionally biased region" description="Polar residues" evidence="2">
    <location>
        <begin position="118"/>
        <end position="130"/>
    </location>
</feature>
<feature type="region of interest" description="Disordered" evidence="2">
    <location>
        <begin position="86"/>
        <end position="130"/>
    </location>
</feature>
<dbReference type="EMBL" id="MCGT01000044">
    <property type="protein sequence ID" value="ORX45094.1"/>
    <property type="molecule type" value="Genomic_DNA"/>
</dbReference>
<evidence type="ECO:0000256" key="2">
    <source>
        <dbReference type="SAM" id="MobiDB-lite"/>
    </source>
</evidence>
<dbReference type="STRING" id="101127.A0A1X2G4V8"/>
<proteinExistence type="predicted"/>
<feature type="compositionally biased region" description="Low complexity" evidence="2">
    <location>
        <begin position="101"/>
        <end position="117"/>
    </location>
</feature>
<evidence type="ECO:0000256" key="1">
    <source>
        <dbReference type="SAM" id="Coils"/>
    </source>
</evidence>
<feature type="compositionally biased region" description="Low complexity" evidence="2">
    <location>
        <begin position="343"/>
        <end position="356"/>
    </location>
</feature>
<feature type="compositionally biased region" description="Basic and acidic residues" evidence="2">
    <location>
        <begin position="86"/>
        <end position="97"/>
    </location>
</feature>
<keyword evidence="1" id="KW-0175">Coiled coil</keyword>
<comment type="caution">
    <text evidence="3">The sequence shown here is derived from an EMBL/GenBank/DDBJ whole genome shotgun (WGS) entry which is preliminary data.</text>
</comment>
<dbReference type="OrthoDB" id="2289094at2759"/>
<gene>
    <name evidence="3" type="ORF">DM01DRAFT_1175434</name>
</gene>
<feature type="region of interest" description="Disordered" evidence="2">
    <location>
        <begin position="336"/>
        <end position="365"/>
    </location>
</feature>
<keyword evidence="4" id="KW-1185">Reference proteome</keyword>
<evidence type="ECO:0000313" key="4">
    <source>
        <dbReference type="Proteomes" id="UP000242146"/>
    </source>
</evidence>
<feature type="compositionally biased region" description="Low complexity" evidence="2">
    <location>
        <begin position="276"/>
        <end position="290"/>
    </location>
</feature>
<accession>A0A1X2G4V8</accession>
<evidence type="ECO:0000313" key="3">
    <source>
        <dbReference type="EMBL" id="ORX45094.1"/>
    </source>
</evidence>
<dbReference type="Proteomes" id="UP000242146">
    <property type="component" value="Unassembled WGS sequence"/>
</dbReference>
<dbReference type="AlphaFoldDB" id="A0A1X2G4V8"/>
<sequence length="445" mass="52202">MYQDKEELYQEKDDELSKANREIDHLNLELRNLHEKWDQQHELQKDHVEKAIRVKMDLFMEEQEQGAQAERDALAAEHQDEITKLKHAHEKQIHDLESALSSSKTKAQQQQAKATQQYEDMTSRYQSSQDQIKQLESRVVELEQDLAKTKDANSINDLEQQLRTSQHTADTLERRFRQEMQQTQKDHDDTAQAWLEKHQRSQFELDRLQQSLAEAEQRHQTDMDNLEILYKNQLTGLAATTTEQREAQQLHIDALELKIDELQTSLEDATTRLEQHAASLKASHSSHSRSGVQNDPVLQNERIAELERLLSTQREREQDAKHQWEQLVHGLEQQLQDMKAQQERQLQLQSQPAPSSEETSLSEQHHSQLLVDIAKQHQREIKLLHDQYQQLVDIKDKELEAYAFRVTSLGIARRNDLETCRSEADKQVHTLEEKVEGYEYLSLMI</sequence>
<protein>
    <submittedName>
        <fullName evidence="3">Uncharacterized protein</fullName>
    </submittedName>
</protein>